<evidence type="ECO:0000313" key="3">
    <source>
        <dbReference type="Proteomes" id="UP001189624"/>
    </source>
</evidence>
<keyword evidence="3" id="KW-1185">Reference proteome</keyword>
<sequence length="69" mass="7677">MEGTAGERGLARDGEEMGEGTEDGGGVRGLSLEVRRWRELRMEAAAERKTRVRVMRLKMGVGLYVVLQI</sequence>
<evidence type="ECO:0000256" key="1">
    <source>
        <dbReference type="SAM" id="MobiDB-lite"/>
    </source>
</evidence>
<feature type="region of interest" description="Disordered" evidence="1">
    <location>
        <begin position="1"/>
        <end position="27"/>
    </location>
</feature>
<name>A0AA86VFC2_9FABA</name>
<accession>A0AA86VFC2</accession>
<reference evidence="2" key="1">
    <citation type="submission" date="2023-10" db="EMBL/GenBank/DDBJ databases">
        <authorList>
            <person name="Domelevo Entfellner J.-B."/>
        </authorList>
    </citation>
    <scope>NUCLEOTIDE SEQUENCE</scope>
</reference>
<organism evidence="2 3">
    <name type="scientific">Sphenostylis stenocarpa</name>
    <dbReference type="NCBI Taxonomy" id="92480"/>
    <lineage>
        <taxon>Eukaryota</taxon>
        <taxon>Viridiplantae</taxon>
        <taxon>Streptophyta</taxon>
        <taxon>Embryophyta</taxon>
        <taxon>Tracheophyta</taxon>
        <taxon>Spermatophyta</taxon>
        <taxon>Magnoliopsida</taxon>
        <taxon>eudicotyledons</taxon>
        <taxon>Gunneridae</taxon>
        <taxon>Pentapetalae</taxon>
        <taxon>rosids</taxon>
        <taxon>fabids</taxon>
        <taxon>Fabales</taxon>
        <taxon>Fabaceae</taxon>
        <taxon>Papilionoideae</taxon>
        <taxon>50 kb inversion clade</taxon>
        <taxon>NPAAA clade</taxon>
        <taxon>indigoferoid/millettioid clade</taxon>
        <taxon>Phaseoleae</taxon>
        <taxon>Sphenostylis</taxon>
    </lineage>
</organism>
<protein>
    <submittedName>
        <fullName evidence="2">Uncharacterized protein</fullName>
    </submittedName>
</protein>
<dbReference type="EMBL" id="OY731401">
    <property type="protein sequence ID" value="CAJ1948380.1"/>
    <property type="molecule type" value="Genomic_DNA"/>
</dbReference>
<proteinExistence type="predicted"/>
<dbReference type="Proteomes" id="UP001189624">
    <property type="component" value="Chromosome 4"/>
</dbReference>
<dbReference type="AlphaFoldDB" id="A0AA86VFC2"/>
<evidence type="ECO:0000313" key="2">
    <source>
        <dbReference type="EMBL" id="CAJ1948380.1"/>
    </source>
</evidence>
<gene>
    <name evidence="2" type="ORF">AYBTSS11_LOCUS13158</name>
</gene>
<dbReference type="Gramene" id="rna-AYBTSS11_LOCUS13158">
    <property type="protein sequence ID" value="CAJ1948380.1"/>
    <property type="gene ID" value="gene-AYBTSS11_LOCUS13158"/>
</dbReference>